<feature type="compositionally biased region" description="Basic residues" evidence="1">
    <location>
        <begin position="200"/>
        <end position="213"/>
    </location>
</feature>
<feature type="domain" description="Selenocysteine-specific elongation factor 3rd" evidence="3">
    <location>
        <begin position="21"/>
        <end position="62"/>
    </location>
</feature>
<evidence type="ECO:0000256" key="1">
    <source>
        <dbReference type="SAM" id="MobiDB-lite"/>
    </source>
</evidence>
<organism evidence="4">
    <name type="scientific">Leptocylindrus danicus</name>
    <dbReference type="NCBI Taxonomy" id="163516"/>
    <lineage>
        <taxon>Eukaryota</taxon>
        <taxon>Sar</taxon>
        <taxon>Stramenopiles</taxon>
        <taxon>Ochrophyta</taxon>
        <taxon>Bacillariophyta</taxon>
        <taxon>Coscinodiscophyceae</taxon>
        <taxon>Chaetocerotophycidae</taxon>
        <taxon>Leptocylindrales</taxon>
        <taxon>Leptocylindraceae</taxon>
        <taxon>Leptocylindrus</taxon>
    </lineage>
</organism>
<dbReference type="Pfam" id="PF21131">
    <property type="entry name" value="eEFSec_4th"/>
    <property type="match status" value="2"/>
</dbReference>
<dbReference type="Pfam" id="PF21208">
    <property type="entry name" value="euk_SelB_III"/>
    <property type="match status" value="1"/>
</dbReference>
<dbReference type="AlphaFoldDB" id="A0A7S2LKX2"/>
<evidence type="ECO:0000259" key="2">
    <source>
        <dbReference type="Pfam" id="PF21131"/>
    </source>
</evidence>
<dbReference type="InterPro" id="IPR049394">
    <property type="entry name" value="eEFSec_C"/>
</dbReference>
<feature type="region of interest" description="Disordered" evidence="1">
    <location>
        <begin position="196"/>
        <end position="224"/>
    </location>
</feature>
<feature type="domain" description="Selenocysteine-specific elongation factor C-terminal RIFT" evidence="2">
    <location>
        <begin position="76"/>
        <end position="158"/>
    </location>
</feature>
<accession>A0A7S2LKX2</accession>
<evidence type="ECO:0000313" key="4">
    <source>
        <dbReference type="EMBL" id="CAD9609486.1"/>
    </source>
</evidence>
<proteinExistence type="predicted"/>
<dbReference type="EMBL" id="HBGY01031231">
    <property type="protein sequence ID" value="CAD9609486.1"/>
    <property type="molecule type" value="Transcribed_RNA"/>
</dbReference>
<protein>
    <submittedName>
        <fullName evidence="4">Uncharacterized protein</fullName>
    </submittedName>
</protein>
<evidence type="ECO:0000259" key="3">
    <source>
        <dbReference type="Pfam" id="PF21208"/>
    </source>
</evidence>
<sequence>MEAETNSSKISQKKRGLNSEMPLNLAVFHFQTPVFCPLNSLVIGSRLDTDIHANTCRLAFSGRLIEKIDPKKDVSRFKFYSRKEKEGVICRLGESYMREKDQKVVRYEVFGVDLFKKETNMNLFVGLKVETSSGDIGVIHSSFGTSGKFRMHFPAGTDAREGDKVYLRFKRYANDTSKSMHQDTVLPEASPGVLLVPEKKSKKEKKKNTKKKNDKNAKQDPKTTLGTVAHEGVIASLKPNNIVIVSGFFSPEVNIREKVGWKVVVPNTNEEGVISAPFGKAGKCKVLFEEGISAEEGSKVQLVPPAD</sequence>
<gene>
    <name evidence="4" type="ORF">LDAN0321_LOCUS19470</name>
</gene>
<name>A0A7S2LKX2_9STRA</name>
<reference evidence="4" key="1">
    <citation type="submission" date="2021-01" db="EMBL/GenBank/DDBJ databases">
        <authorList>
            <person name="Corre E."/>
            <person name="Pelletier E."/>
            <person name="Niang G."/>
            <person name="Scheremetjew M."/>
            <person name="Finn R."/>
            <person name="Kale V."/>
            <person name="Holt S."/>
            <person name="Cochrane G."/>
            <person name="Meng A."/>
            <person name="Brown T."/>
            <person name="Cohen L."/>
        </authorList>
    </citation>
    <scope>NUCLEOTIDE SEQUENCE</scope>
    <source>
        <strain evidence="4">B650</strain>
    </source>
</reference>
<feature type="domain" description="Selenocysteine-specific elongation factor C-terminal RIFT" evidence="2">
    <location>
        <begin position="230"/>
        <end position="299"/>
    </location>
</feature>
<dbReference type="InterPro" id="IPR049393">
    <property type="entry name" value="eEFSec_III"/>
</dbReference>